<feature type="binding site" evidence="12">
    <location>
        <position position="403"/>
    </location>
    <ligand>
        <name>L-glutamine</name>
        <dbReference type="ChEBI" id="CHEBI:58359"/>
    </ligand>
</feature>
<dbReference type="Pfam" id="PF00117">
    <property type="entry name" value="GATase"/>
    <property type="match status" value="1"/>
</dbReference>
<evidence type="ECO:0000256" key="3">
    <source>
        <dbReference type="ARBA" id="ARBA00022598"/>
    </source>
</evidence>
<evidence type="ECO:0000259" key="13">
    <source>
        <dbReference type="Pfam" id="PF00117"/>
    </source>
</evidence>
<evidence type="ECO:0000256" key="4">
    <source>
        <dbReference type="ARBA" id="ARBA00022723"/>
    </source>
</evidence>
<proteinExistence type="inferred from homology"/>
<dbReference type="GO" id="GO:0003883">
    <property type="term" value="F:CTP synthase activity"/>
    <property type="evidence" value="ECO:0007669"/>
    <property type="project" value="UniProtKB-UniRule"/>
</dbReference>
<evidence type="ECO:0000256" key="10">
    <source>
        <dbReference type="ARBA" id="ARBA00047781"/>
    </source>
</evidence>
<dbReference type="GO" id="GO:0044210">
    <property type="term" value="P:'de novo' CTP biosynthetic process"/>
    <property type="evidence" value="ECO:0007669"/>
    <property type="project" value="UniProtKB-UniRule"/>
</dbReference>
<dbReference type="OrthoDB" id="9801107at2"/>
<feature type="region of interest" description="Amidoligase domain" evidence="12">
    <location>
        <begin position="1"/>
        <end position="266"/>
    </location>
</feature>
<dbReference type="HAMAP" id="MF_01227">
    <property type="entry name" value="PyrG"/>
    <property type="match status" value="1"/>
</dbReference>
<comment type="pathway">
    <text evidence="1 12">Pyrimidine metabolism; CTP biosynthesis via de novo pathway; CTP from UDP: step 2/2.</text>
</comment>
<evidence type="ECO:0000256" key="12">
    <source>
        <dbReference type="HAMAP-Rule" id="MF_01227"/>
    </source>
</evidence>
<dbReference type="SUPFAM" id="SSF52540">
    <property type="entry name" value="P-loop containing nucleoside triphosphate hydrolases"/>
    <property type="match status" value="1"/>
</dbReference>
<dbReference type="PANTHER" id="PTHR11550:SF0">
    <property type="entry name" value="CTP SYNTHASE-RELATED"/>
    <property type="match status" value="1"/>
</dbReference>
<evidence type="ECO:0000313" key="15">
    <source>
        <dbReference type="EMBL" id="RUO55806.1"/>
    </source>
</evidence>
<keyword evidence="3 12" id="KW-0436">Ligase</keyword>
<dbReference type="UniPathway" id="UPA00159">
    <property type="reaction ID" value="UER00277"/>
</dbReference>
<comment type="similarity">
    <text evidence="2 12">Belongs to the CTP synthase family.</text>
</comment>
<dbReference type="GO" id="GO:0005524">
    <property type="term" value="F:ATP binding"/>
    <property type="evidence" value="ECO:0007669"/>
    <property type="project" value="UniProtKB-KW"/>
</dbReference>
<feature type="binding site" evidence="12">
    <location>
        <position position="140"/>
    </location>
    <ligand>
        <name>Mg(2+)</name>
        <dbReference type="ChEBI" id="CHEBI:18420"/>
    </ligand>
</feature>
<keyword evidence="7 12" id="KW-0460">Magnesium</keyword>
<dbReference type="EC" id="6.3.4.2" evidence="12"/>
<dbReference type="Pfam" id="PF06418">
    <property type="entry name" value="CTP_synth_N"/>
    <property type="match status" value="1"/>
</dbReference>
<comment type="catalytic activity">
    <reaction evidence="10 12">
        <text>UTP + L-glutamine + ATP + H2O = CTP + L-glutamate + ADP + phosphate + 2 H(+)</text>
        <dbReference type="Rhea" id="RHEA:26426"/>
        <dbReference type="ChEBI" id="CHEBI:15377"/>
        <dbReference type="ChEBI" id="CHEBI:15378"/>
        <dbReference type="ChEBI" id="CHEBI:29985"/>
        <dbReference type="ChEBI" id="CHEBI:30616"/>
        <dbReference type="ChEBI" id="CHEBI:37563"/>
        <dbReference type="ChEBI" id="CHEBI:43474"/>
        <dbReference type="ChEBI" id="CHEBI:46398"/>
        <dbReference type="ChEBI" id="CHEBI:58359"/>
        <dbReference type="ChEBI" id="CHEBI:456216"/>
        <dbReference type="EC" id="6.3.4.2"/>
    </reaction>
</comment>
<feature type="binding site" evidence="12">
    <location>
        <begin position="147"/>
        <end position="149"/>
    </location>
    <ligand>
        <name>CTP</name>
        <dbReference type="ChEBI" id="CHEBI:37563"/>
        <note>allosteric inhibitor</note>
    </ligand>
</feature>
<evidence type="ECO:0000256" key="7">
    <source>
        <dbReference type="ARBA" id="ARBA00022842"/>
    </source>
</evidence>
<reference evidence="16" key="1">
    <citation type="journal article" date="2018" name="Front. Microbiol.">
        <title>Genome-Based Analysis Reveals the Taxonomy and Diversity of the Family Idiomarinaceae.</title>
        <authorList>
            <person name="Liu Y."/>
            <person name="Lai Q."/>
            <person name="Shao Z."/>
        </authorList>
    </citation>
    <scope>NUCLEOTIDE SEQUENCE [LARGE SCALE GENOMIC DNA]</scope>
    <source>
        <strain evidence="16">PO-M2</strain>
    </source>
</reference>
<dbReference type="NCBIfam" id="NF003792">
    <property type="entry name" value="PRK05380.1"/>
    <property type="match status" value="1"/>
</dbReference>
<evidence type="ECO:0000256" key="6">
    <source>
        <dbReference type="ARBA" id="ARBA00022840"/>
    </source>
</evidence>
<dbReference type="PANTHER" id="PTHR11550">
    <property type="entry name" value="CTP SYNTHASE"/>
    <property type="match status" value="1"/>
</dbReference>
<dbReference type="InterPro" id="IPR033828">
    <property type="entry name" value="GATase1_CTP_Synthase"/>
</dbReference>
<evidence type="ECO:0000259" key="14">
    <source>
        <dbReference type="Pfam" id="PF06418"/>
    </source>
</evidence>
<dbReference type="FunFam" id="3.40.50.300:FF:000009">
    <property type="entry name" value="CTP synthase"/>
    <property type="match status" value="1"/>
</dbReference>
<dbReference type="EMBL" id="PIPX01000001">
    <property type="protein sequence ID" value="RUO55806.1"/>
    <property type="molecule type" value="Genomic_DNA"/>
</dbReference>
<comment type="caution">
    <text evidence="12">Lacks conserved residue(s) required for the propagation of feature annotation.</text>
</comment>
<feature type="domain" description="Glutamine amidotransferase" evidence="13">
    <location>
        <begin position="301"/>
        <end position="534"/>
    </location>
</feature>
<dbReference type="InterPro" id="IPR017926">
    <property type="entry name" value="GATASE"/>
</dbReference>
<feature type="binding site" evidence="12">
    <location>
        <position position="14"/>
    </location>
    <ligand>
        <name>UTP</name>
        <dbReference type="ChEBI" id="CHEBI:46398"/>
    </ligand>
</feature>
<name>A0A432Y4H1_9GAMM</name>
<dbReference type="CDD" id="cd01746">
    <property type="entry name" value="GATase1_CTP_Synthase"/>
    <property type="match status" value="1"/>
</dbReference>
<dbReference type="RefSeq" id="WP_126770506.1">
    <property type="nucleotide sequence ID" value="NZ_JANQBU010000001.1"/>
</dbReference>
<dbReference type="CDD" id="cd03113">
    <property type="entry name" value="CTPS_N"/>
    <property type="match status" value="1"/>
</dbReference>
<feature type="binding site" evidence="12">
    <location>
        <begin position="15"/>
        <end position="20"/>
    </location>
    <ligand>
        <name>ATP</name>
        <dbReference type="ChEBI" id="CHEBI:30616"/>
    </ligand>
</feature>
<feature type="binding site" evidence="12">
    <location>
        <begin position="239"/>
        <end position="241"/>
    </location>
    <ligand>
        <name>ATP</name>
        <dbReference type="ChEBI" id="CHEBI:30616"/>
    </ligand>
</feature>
<keyword evidence="6 12" id="KW-0067">ATP-binding</keyword>
<dbReference type="InterPro" id="IPR027417">
    <property type="entry name" value="P-loop_NTPase"/>
</dbReference>
<feature type="binding site" evidence="12">
    <location>
        <begin position="380"/>
        <end position="383"/>
    </location>
    <ligand>
        <name>L-glutamine</name>
        <dbReference type="ChEBI" id="CHEBI:58359"/>
    </ligand>
</feature>
<feature type="domain" description="CTP synthase N-terminal" evidence="14">
    <location>
        <begin position="5"/>
        <end position="266"/>
    </location>
</feature>
<dbReference type="SUPFAM" id="SSF52317">
    <property type="entry name" value="Class I glutamine amidotransferase-like"/>
    <property type="match status" value="1"/>
</dbReference>
<feature type="active site" description="Nucleophile; for glutamine hydrolysis" evidence="12">
    <location>
        <position position="379"/>
    </location>
</feature>
<dbReference type="GO" id="GO:0005829">
    <property type="term" value="C:cytosol"/>
    <property type="evidence" value="ECO:0007669"/>
    <property type="project" value="TreeGrafter"/>
</dbReference>
<comment type="catalytic activity">
    <reaction evidence="12">
        <text>L-glutamine + H2O = L-glutamate + NH4(+)</text>
        <dbReference type="Rhea" id="RHEA:15889"/>
        <dbReference type="ChEBI" id="CHEBI:15377"/>
        <dbReference type="ChEBI" id="CHEBI:28938"/>
        <dbReference type="ChEBI" id="CHEBI:29985"/>
        <dbReference type="ChEBI" id="CHEBI:58359"/>
    </reaction>
</comment>
<dbReference type="Proteomes" id="UP000287649">
    <property type="component" value="Unassembled WGS sequence"/>
</dbReference>
<keyword evidence="16" id="KW-1185">Reference proteome</keyword>
<dbReference type="InterPro" id="IPR004468">
    <property type="entry name" value="CTP_synthase"/>
</dbReference>
<keyword evidence="9 12" id="KW-0665">Pyrimidine biosynthesis</keyword>
<organism evidence="15 16">
    <name type="scientific">Pseudidiomarina homiensis</name>
    <dbReference type="NCBI Taxonomy" id="364198"/>
    <lineage>
        <taxon>Bacteria</taxon>
        <taxon>Pseudomonadati</taxon>
        <taxon>Pseudomonadota</taxon>
        <taxon>Gammaproteobacteria</taxon>
        <taxon>Alteromonadales</taxon>
        <taxon>Idiomarinaceae</taxon>
        <taxon>Pseudidiomarina</taxon>
    </lineage>
</organism>
<comment type="subunit">
    <text evidence="12">Homotetramer.</text>
</comment>
<dbReference type="GO" id="GO:0004359">
    <property type="term" value="F:glutaminase activity"/>
    <property type="evidence" value="ECO:0007669"/>
    <property type="project" value="RHEA"/>
</dbReference>
<dbReference type="Gene3D" id="3.40.50.880">
    <property type="match status" value="1"/>
</dbReference>
<evidence type="ECO:0000313" key="16">
    <source>
        <dbReference type="Proteomes" id="UP000287649"/>
    </source>
</evidence>
<comment type="caution">
    <text evidence="15">The sequence shown here is derived from an EMBL/GenBank/DDBJ whole genome shotgun (WGS) entry which is preliminary data.</text>
</comment>
<keyword evidence="5 12" id="KW-0547">Nucleotide-binding</keyword>
<dbReference type="AlphaFoldDB" id="A0A432Y4H1"/>
<sequence length="545" mass="60447">MTTNYIFVTGGVVSSLGKGIAAASLAAILEARGLQVTILKLDPYINVDPGTMSPIQHGEVFVTEDGAETDLDLGHYERFIRTRMTKKNNFTAGRVYEDIIRRERRGEFLGATIQVIPHITNEIKRRIIEGGEGYDVAIIEIGGTVGDIESQPFLEAIRQLATEVGRDHTMFMHLTLVPFLGAAGEVKTKPTQHSVKELRSIGIQPDILVCRSDRALPANERAKIALFTNVEERAVIGLKDVDSIYKIPAILKSQGLDELVVNRFRLDRPEADLSEWEQVLYQESNPSGEVTVGFVGKYIELPDAYKSVNEALAHAGLKNRLTVNIRYIDAQDVETKGVAKLADVDAIIVPGGFGERGIQGKIMAAQYAREQKIPYLGICLGMQIALIEYARHVAGLEGANSTEFDADAKHPVVGLITEWMDAQGQKELRDQHSDLGGTMRLGAQPCNLVAGTKAYELYAEDVIQERHRHRYEVNGTYIDKLEAAGLKISGWSHDNRLVEIIEIPEHPWFIAAQFHPEFTSTPRDGHPLFRGFIEAAGKYQKQRRG</sequence>
<comment type="catalytic activity">
    <reaction evidence="12">
        <text>UTP + NH4(+) + ATP = CTP + ADP + phosphate + 2 H(+)</text>
        <dbReference type="Rhea" id="RHEA:16597"/>
        <dbReference type="ChEBI" id="CHEBI:15378"/>
        <dbReference type="ChEBI" id="CHEBI:28938"/>
        <dbReference type="ChEBI" id="CHEBI:30616"/>
        <dbReference type="ChEBI" id="CHEBI:37563"/>
        <dbReference type="ChEBI" id="CHEBI:43474"/>
        <dbReference type="ChEBI" id="CHEBI:46398"/>
        <dbReference type="ChEBI" id="CHEBI:456216"/>
    </reaction>
</comment>
<dbReference type="GO" id="GO:0046872">
    <property type="term" value="F:metal ion binding"/>
    <property type="evidence" value="ECO:0007669"/>
    <property type="project" value="UniProtKB-KW"/>
</dbReference>
<dbReference type="InterPro" id="IPR029062">
    <property type="entry name" value="Class_I_gatase-like"/>
</dbReference>
<feature type="binding site" evidence="12">
    <location>
        <position position="223"/>
    </location>
    <ligand>
        <name>CTP</name>
        <dbReference type="ChEBI" id="CHEBI:37563"/>
        <note>allosteric inhibitor</note>
    </ligand>
</feature>
<keyword evidence="8 12" id="KW-0315">Glutamine amidotransferase</keyword>
<feature type="binding site" evidence="12">
    <location>
        <begin position="187"/>
        <end position="192"/>
    </location>
    <ligand>
        <name>CTP</name>
        <dbReference type="ChEBI" id="CHEBI:37563"/>
        <note>allosteric inhibitor</note>
    </ligand>
</feature>
<accession>A0A432Y4H1</accession>
<dbReference type="GO" id="GO:0097268">
    <property type="term" value="C:cytoophidium"/>
    <property type="evidence" value="ECO:0007669"/>
    <property type="project" value="UniProtKB-ARBA"/>
</dbReference>
<comment type="function">
    <text evidence="11 12">Catalyzes the ATP-dependent amination of UTP to CTP with either L-glutamine or ammonia as the source of nitrogen. Regulates intracellular CTP levels through interactions with the four ribonucleotide triphosphates.</text>
</comment>
<comment type="miscellaneous">
    <text evidence="12">CTPSs have evolved a hybrid strategy for distinguishing between UTP and CTP. The overlapping regions of the product feedback inhibitory and substrate sites recognize a common feature in both compounds, the triphosphate moiety. To differentiate isosteric substrate and product pyrimidine rings, an additional pocket far from the expected kinase/ligase catalytic site, specifically recognizes the cytosine and ribose portions of the product inhibitor.</text>
</comment>
<dbReference type="InterPro" id="IPR017456">
    <property type="entry name" value="CTP_synthase_N"/>
</dbReference>
<dbReference type="Gene3D" id="3.40.50.300">
    <property type="entry name" value="P-loop containing nucleotide triphosphate hydrolases"/>
    <property type="match status" value="1"/>
</dbReference>
<dbReference type="GO" id="GO:0042802">
    <property type="term" value="F:identical protein binding"/>
    <property type="evidence" value="ECO:0007669"/>
    <property type="project" value="TreeGrafter"/>
</dbReference>
<protein>
    <recommendedName>
        <fullName evidence="12">CTP synthase</fullName>
        <ecNumber evidence="12">6.3.4.2</ecNumber>
    </recommendedName>
    <alternativeName>
        <fullName evidence="12">Cytidine 5'-triphosphate synthase</fullName>
    </alternativeName>
    <alternativeName>
        <fullName evidence="12">Cytidine triphosphate synthetase</fullName>
        <shortName evidence="12">CTP synthetase</shortName>
        <shortName evidence="12">CTPS</shortName>
    </alternativeName>
    <alternativeName>
        <fullName evidence="12">UTP--ammonia ligase</fullName>
    </alternativeName>
</protein>
<evidence type="ECO:0000256" key="11">
    <source>
        <dbReference type="ARBA" id="ARBA00059148"/>
    </source>
</evidence>
<evidence type="ECO:0000256" key="5">
    <source>
        <dbReference type="ARBA" id="ARBA00022741"/>
    </source>
</evidence>
<dbReference type="NCBIfam" id="TIGR00337">
    <property type="entry name" value="PyrG"/>
    <property type="match status" value="1"/>
</dbReference>
<feature type="binding site" evidence="12">
    <location>
        <position position="72"/>
    </location>
    <ligand>
        <name>Mg(2+)</name>
        <dbReference type="ChEBI" id="CHEBI:18420"/>
    </ligand>
</feature>
<keyword evidence="4 12" id="KW-0479">Metal-binding</keyword>
<gene>
    <name evidence="12 15" type="primary">pyrG</name>
    <name evidence="15" type="ORF">CWI70_03215</name>
</gene>
<feature type="binding site" evidence="12">
    <location>
        <position position="470"/>
    </location>
    <ligand>
        <name>L-glutamine</name>
        <dbReference type="ChEBI" id="CHEBI:58359"/>
    </ligand>
</feature>
<evidence type="ECO:0000256" key="1">
    <source>
        <dbReference type="ARBA" id="ARBA00005171"/>
    </source>
</evidence>
<evidence type="ECO:0000256" key="2">
    <source>
        <dbReference type="ARBA" id="ARBA00007533"/>
    </source>
</evidence>
<feature type="binding site" evidence="12">
    <location>
        <position position="223"/>
    </location>
    <ligand>
        <name>UTP</name>
        <dbReference type="ChEBI" id="CHEBI:46398"/>
    </ligand>
</feature>
<feature type="binding site" evidence="12">
    <location>
        <position position="352"/>
    </location>
    <ligand>
        <name>L-glutamine</name>
        <dbReference type="ChEBI" id="CHEBI:58359"/>
    </ligand>
</feature>
<evidence type="ECO:0000256" key="8">
    <source>
        <dbReference type="ARBA" id="ARBA00022962"/>
    </source>
</evidence>
<dbReference type="PROSITE" id="PS51273">
    <property type="entry name" value="GATASE_TYPE_1"/>
    <property type="match status" value="1"/>
</dbReference>
<evidence type="ECO:0000256" key="9">
    <source>
        <dbReference type="ARBA" id="ARBA00022975"/>
    </source>
</evidence>
<feature type="active site" evidence="12">
    <location>
        <position position="515"/>
    </location>
</feature>
<dbReference type="GO" id="GO:0019856">
    <property type="term" value="P:pyrimidine nucleobase biosynthetic process"/>
    <property type="evidence" value="ECO:0007669"/>
    <property type="project" value="TreeGrafter"/>
</dbReference>
<dbReference type="FunFam" id="3.40.50.880:FF:000002">
    <property type="entry name" value="CTP synthase"/>
    <property type="match status" value="1"/>
</dbReference>
<comment type="activity regulation">
    <text evidence="12">Allosterically activated by GTP, when glutamine is the substrate; GTP has no effect on the reaction when ammonia is the substrate. The allosteric effector GTP functions by stabilizing the protein conformation that binds the tetrahedral intermediate(s) formed during glutamine hydrolysis. Inhibited by the product CTP, via allosteric rather than competitive inhibition.</text>
</comment>
<feature type="binding site" evidence="12">
    <location>
        <position position="72"/>
    </location>
    <ligand>
        <name>ATP</name>
        <dbReference type="ChEBI" id="CHEBI:30616"/>
    </ligand>
</feature>
<feature type="binding site" evidence="12">
    <location>
        <position position="14"/>
    </location>
    <ligand>
        <name>CTP</name>
        <dbReference type="ChEBI" id="CHEBI:37563"/>
        <note>allosteric inhibitor</note>
    </ligand>
</feature>
<feature type="active site" evidence="12">
    <location>
        <position position="517"/>
    </location>
</feature>
<feature type="binding site" evidence="12">
    <location>
        <begin position="187"/>
        <end position="192"/>
    </location>
    <ligand>
        <name>UTP</name>
        <dbReference type="ChEBI" id="CHEBI:46398"/>
    </ligand>
</feature>